<sequence>MMIVDLSGQNFGVFMWCVLTVLSDYIGVWQQYCVCSNCIKNTLFVCIVKGSFKLGKFSQTKIIPHFISYRLWLFFPSNSIQIDKEKEYLRRVTYSSLNCSLLSLCNFNEICFTF</sequence>
<comment type="caution">
    <text evidence="1">The sequence shown here is derived from an EMBL/GenBank/DDBJ whole genome shotgun (WGS) entry which is preliminary data.</text>
</comment>
<accession>A0AAV0G7L1</accession>
<protein>
    <submittedName>
        <fullName evidence="1">Uncharacterized protein</fullName>
    </submittedName>
</protein>
<keyword evidence="2" id="KW-1185">Reference proteome</keyword>
<evidence type="ECO:0000313" key="2">
    <source>
        <dbReference type="Proteomes" id="UP001152523"/>
    </source>
</evidence>
<organism evidence="1 2">
    <name type="scientific">Cuscuta epithymum</name>
    <dbReference type="NCBI Taxonomy" id="186058"/>
    <lineage>
        <taxon>Eukaryota</taxon>
        <taxon>Viridiplantae</taxon>
        <taxon>Streptophyta</taxon>
        <taxon>Embryophyta</taxon>
        <taxon>Tracheophyta</taxon>
        <taxon>Spermatophyta</taxon>
        <taxon>Magnoliopsida</taxon>
        <taxon>eudicotyledons</taxon>
        <taxon>Gunneridae</taxon>
        <taxon>Pentapetalae</taxon>
        <taxon>asterids</taxon>
        <taxon>lamiids</taxon>
        <taxon>Solanales</taxon>
        <taxon>Convolvulaceae</taxon>
        <taxon>Cuscuteae</taxon>
        <taxon>Cuscuta</taxon>
        <taxon>Cuscuta subgen. Cuscuta</taxon>
    </lineage>
</organism>
<gene>
    <name evidence="1" type="ORF">CEPIT_LOCUS41062</name>
</gene>
<proteinExistence type="predicted"/>
<evidence type="ECO:0000313" key="1">
    <source>
        <dbReference type="EMBL" id="CAH9143938.1"/>
    </source>
</evidence>
<dbReference type="AlphaFoldDB" id="A0AAV0G7L1"/>
<reference evidence="1" key="1">
    <citation type="submission" date="2022-07" db="EMBL/GenBank/DDBJ databases">
        <authorList>
            <person name="Macas J."/>
            <person name="Novak P."/>
            <person name="Neumann P."/>
        </authorList>
    </citation>
    <scope>NUCLEOTIDE SEQUENCE</scope>
</reference>
<name>A0AAV0G7L1_9ASTE</name>
<dbReference type="Proteomes" id="UP001152523">
    <property type="component" value="Unassembled WGS sequence"/>
</dbReference>
<dbReference type="EMBL" id="CAMAPF010001057">
    <property type="protein sequence ID" value="CAH9143938.1"/>
    <property type="molecule type" value="Genomic_DNA"/>
</dbReference>